<dbReference type="KEGG" id="lyd:D7I47_10960"/>
<evidence type="ECO:0000313" key="3">
    <source>
        <dbReference type="Proteomes" id="UP000278886"/>
    </source>
</evidence>
<dbReference type="OrthoDB" id="5123323at2"/>
<organism evidence="2 3">
    <name type="scientific">Protaetiibacter intestinalis</name>
    <dbReference type="NCBI Taxonomy" id="2419774"/>
    <lineage>
        <taxon>Bacteria</taxon>
        <taxon>Bacillati</taxon>
        <taxon>Actinomycetota</taxon>
        <taxon>Actinomycetes</taxon>
        <taxon>Micrococcales</taxon>
        <taxon>Microbacteriaceae</taxon>
        <taxon>Protaetiibacter</taxon>
    </lineage>
</organism>
<dbReference type="RefSeq" id="WP_120763085.1">
    <property type="nucleotide sequence ID" value="NZ_CP032630.1"/>
</dbReference>
<name>A0A387B8N2_9MICO</name>
<dbReference type="AlphaFoldDB" id="A0A387B8N2"/>
<protein>
    <recommendedName>
        <fullName evidence="1">SIP-like Rossmann fold domain-containing protein</fullName>
    </recommendedName>
</protein>
<dbReference type="EMBL" id="CP032630">
    <property type="protein sequence ID" value="AYF98717.1"/>
    <property type="molecule type" value="Genomic_DNA"/>
</dbReference>
<dbReference type="InterPro" id="IPR039261">
    <property type="entry name" value="FNR_nucleotide-bd"/>
</dbReference>
<dbReference type="InterPro" id="IPR007037">
    <property type="entry name" value="SIP_rossman_dom"/>
</dbReference>
<sequence length="133" mass="14746">MIDEPHFLLVGDSRDIPAISGMLTRLPVGSFGQVYLEVASAIQMRRLPAPDRVSVTWLCRDRQASASGAIAPRGELAARAAAAWVSEWMPEDSDTRPHPYIMWIGCSTSAPVSELYRRLADRLGDAHLHHPHY</sequence>
<dbReference type="Proteomes" id="UP000278886">
    <property type="component" value="Chromosome"/>
</dbReference>
<proteinExistence type="predicted"/>
<reference evidence="3" key="1">
    <citation type="submission" date="2018-09" db="EMBL/GenBank/DDBJ databases">
        <title>Genome sequencing of strain 2DFWR-13.</title>
        <authorList>
            <person name="Heo J."/>
            <person name="Kim S.-J."/>
            <person name="Kwon S.-W."/>
        </authorList>
    </citation>
    <scope>NUCLEOTIDE SEQUENCE [LARGE SCALE GENOMIC DNA]</scope>
    <source>
        <strain evidence="3">2DFWR-13</strain>
    </source>
</reference>
<keyword evidence="3" id="KW-1185">Reference proteome</keyword>
<gene>
    <name evidence="2" type="ORF">D7I47_10960</name>
</gene>
<dbReference type="Gene3D" id="3.40.50.80">
    <property type="entry name" value="Nucleotide-binding domain of ferredoxin-NADP reductase (FNR) module"/>
    <property type="match status" value="1"/>
</dbReference>
<accession>A0A387B8N2</accession>
<dbReference type="Pfam" id="PF04954">
    <property type="entry name" value="SIP"/>
    <property type="match status" value="1"/>
</dbReference>
<feature type="domain" description="SIP-like Rossmann fold" evidence="1">
    <location>
        <begin position="5"/>
        <end position="121"/>
    </location>
</feature>
<evidence type="ECO:0000313" key="2">
    <source>
        <dbReference type="EMBL" id="AYF98717.1"/>
    </source>
</evidence>
<evidence type="ECO:0000259" key="1">
    <source>
        <dbReference type="Pfam" id="PF04954"/>
    </source>
</evidence>